<dbReference type="AlphaFoldDB" id="A6J310"/>
<keyword evidence="3" id="KW-0472">Membrane</keyword>
<comment type="subcellular location">
    <subcellularLocation>
        <location evidence="1">Membrane</location>
    </subcellularLocation>
</comment>
<reference evidence="6" key="1">
    <citation type="submission" date="2005-09" db="EMBL/GenBank/DDBJ databases">
        <authorList>
            <person name="Mural R.J."/>
            <person name="Li P.W."/>
            <person name="Adams M.D."/>
            <person name="Amanatides P.G."/>
            <person name="Baden-Tillson H."/>
            <person name="Barnstead M."/>
            <person name="Chin S.H."/>
            <person name="Dew I."/>
            <person name="Evans C.A."/>
            <person name="Ferriera S."/>
            <person name="Flanigan M."/>
            <person name="Fosler C."/>
            <person name="Glodek A."/>
            <person name="Gu Z."/>
            <person name="Holt R.A."/>
            <person name="Jennings D."/>
            <person name="Kraft C.L."/>
            <person name="Lu F."/>
            <person name="Nguyen T."/>
            <person name="Nusskern D.R."/>
            <person name="Pfannkoch C.M."/>
            <person name="Sitter C."/>
            <person name="Sutton G.G."/>
            <person name="Venter J.C."/>
            <person name="Wang Z."/>
            <person name="Woodage T."/>
            <person name="Zheng X.H."/>
            <person name="Zhong F."/>
        </authorList>
    </citation>
    <scope>NUCLEOTIDE SEQUENCE [LARGE SCALE GENOMIC DNA]</scope>
    <source>
        <strain>BN</strain>
        <strain evidence="6">Sprague-Dawley</strain>
    </source>
</reference>
<name>A6J310_RAT</name>
<accession>A6J310</accession>
<dbReference type="InterPro" id="IPR028144">
    <property type="entry name" value="CYSTM_dom"/>
</dbReference>
<evidence type="ECO:0000259" key="4">
    <source>
        <dbReference type="Pfam" id="PF12734"/>
    </source>
</evidence>
<comment type="similarity">
    <text evidence="2">Belongs to the CYSTM1 family.</text>
</comment>
<evidence type="ECO:0000256" key="3">
    <source>
        <dbReference type="ARBA" id="ARBA00023136"/>
    </source>
</evidence>
<evidence type="ECO:0000313" key="6">
    <source>
        <dbReference type="Proteomes" id="UP000234681"/>
    </source>
</evidence>
<evidence type="ECO:0000313" key="5">
    <source>
        <dbReference type="EMBL" id="EDL76292.1"/>
    </source>
</evidence>
<dbReference type="GO" id="GO:0016020">
    <property type="term" value="C:membrane"/>
    <property type="evidence" value="ECO:0007669"/>
    <property type="project" value="UniProtKB-SubCell"/>
</dbReference>
<evidence type="ECO:0000256" key="1">
    <source>
        <dbReference type="ARBA" id="ARBA00004370"/>
    </source>
</evidence>
<dbReference type="Proteomes" id="UP000234681">
    <property type="component" value="Chromosome 18"/>
</dbReference>
<dbReference type="Pfam" id="PF12734">
    <property type="entry name" value="CYSTM"/>
    <property type="match status" value="1"/>
</dbReference>
<evidence type="ECO:0000256" key="2">
    <source>
        <dbReference type="ARBA" id="ARBA00009444"/>
    </source>
</evidence>
<sequence>MFTASCALFLQDPDQLSFQLRRRTQRKEVYILERERKTNTDAGCQAVLAACWAALCCCCLLDSLD</sequence>
<feature type="domain" description="Cysteine-rich transmembrane" evidence="4">
    <location>
        <begin position="35"/>
        <end position="64"/>
    </location>
</feature>
<proteinExistence type="inferred from homology"/>
<gene>
    <name evidence="5" type="ORF">rCG_49325</name>
</gene>
<protein>
    <submittedName>
        <fullName evidence="5">RCG49325, isoform CRA_c</fullName>
    </submittedName>
</protein>
<organism evidence="5 6">
    <name type="scientific">Rattus norvegicus</name>
    <name type="common">Rat</name>
    <dbReference type="NCBI Taxonomy" id="10116"/>
    <lineage>
        <taxon>Eukaryota</taxon>
        <taxon>Metazoa</taxon>
        <taxon>Chordata</taxon>
        <taxon>Craniata</taxon>
        <taxon>Vertebrata</taxon>
        <taxon>Euteleostomi</taxon>
        <taxon>Mammalia</taxon>
        <taxon>Eutheria</taxon>
        <taxon>Euarchontoglires</taxon>
        <taxon>Glires</taxon>
        <taxon>Rodentia</taxon>
        <taxon>Myomorpha</taxon>
        <taxon>Muroidea</taxon>
        <taxon>Muridae</taxon>
        <taxon>Murinae</taxon>
        <taxon>Rattus</taxon>
    </lineage>
</organism>
<dbReference type="EMBL" id="CH473974">
    <property type="protein sequence ID" value="EDL76292.1"/>
    <property type="molecule type" value="Genomic_DNA"/>
</dbReference>